<evidence type="ECO:0000313" key="1">
    <source>
        <dbReference type="EMBL" id="MBK7273249.1"/>
    </source>
</evidence>
<proteinExistence type="predicted"/>
<dbReference type="Gene3D" id="3.40.50.1000">
    <property type="entry name" value="HAD superfamily/HAD-like"/>
    <property type="match status" value="1"/>
</dbReference>
<comment type="caution">
    <text evidence="1">The sequence shown here is derived from an EMBL/GenBank/DDBJ whole genome shotgun (WGS) entry which is preliminary data.</text>
</comment>
<dbReference type="AlphaFoldDB" id="A0A935M6T3"/>
<sequence length="279" mass="29849">MSDPRPHSVLLLDVDGTLLDYQAQLPESAGAAVRDARSRGHRVYLCTGRSRAEIYPSLWDLGLDGLIGGNGSYVESDGEVVWHQVLPRDVVERAVAWMEEHGLAFYLESNTGLFGTEHLPERTAVLLGGATEENIAQVRQGFPHMIYDPTQGRDEVNKISFVLEPGLDLAALAESFAGEAGIDTWSLTGRGPEFGEFGQLGVHKGAAVRRLAEHLGMPVSSLIGFGDARSDVELLTACGTGVAMGNAPDELLAVADVVTDRADEDGLVKAFVRLGLIDG</sequence>
<dbReference type="SFLD" id="SFLDS00003">
    <property type="entry name" value="Haloacid_Dehalogenase"/>
    <property type="match status" value="1"/>
</dbReference>
<dbReference type="SFLD" id="SFLDG01140">
    <property type="entry name" value="C2.B:_Phosphomannomutase_and_P"/>
    <property type="match status" value="1"/>
</dbReference>
<dbReference type="Pfam" id="PF08282">
    <property type="entry name" value="Hydrolase_3"/>
    <property type="match status" value="1"/>
</dbReference>
<gene>
    <name evidence="1" type="ORF">IPI13_08790</name>
</gene>
<dbReference type="PANTHER" id="PTHR10000">
    <property type="entry name" value="PHOSPHOSERINE PHOSPHATASE"/>
    <property type="match status" value="1"/>
</dbReference>
<name>A0A935M6T3_9MICO</name>
<dbReference type="InterPro" id="IPR023214">
    <property type="entry name" value="HAD_sf"/>
</dbReference>
<dbReference type="InterPro" id="IPR000150">
    <property type="entry name" value="Cof"/>
</dbReference>
<organism evidence="1 2">
    <name type="scientific">Candidatus Phosphoribacter hodrii</name>
    <dbReference type="NCBI Taxonomy" id="2953743"/>
    <lineage>
        <taxon>Bacteria</taxon>
        <taxon>Bacillati</taxon>
        <taxon>Actinomycetota</taxon>
        <taxon>Actinomycetes</taxon>
        <taxon>Micrococcales</taxon>
        <taxon>Dermatophilaceae</taxon>
        <taxon>Candidatus Phosphoribacter</taxon>
    </lineage>
</organism>
<dbReference type="GO" id="GO:0005829">
    <property type="term" value="C:cytosol"/>
    <property type="evidence" value="ECO:0007669"/>
    <property type="project" value="TreeGrafter"/>
</dbReference>
<dbReference type="PANTHER" id="PTHR10000:SF25">
    <property type="entry name" value="PHOSPHATASE YKRA-RELATED"/>
    <property type="match status" value="1"/>
</dbReference>
<dbReference type="Proteomes" id="UP000726105">
    <property type="component" value="Unassembled WGS sequence"/>
</dbReference>
<dbReference type="InterPro" id="IPR036412">
    <property type="entry name" value="HAD-like_sf"/>
</dbReference>
<dbReference type="NCBIfam" id="TIGR00099">
    <property type="entry name" value="Cof-subfamily"/>
    <property type="match status" value="1"/>
</dbReference>
<accession>A0A935M6T3</accession>
<dbReference type="Gene3D" id="3.30.1240.10">
    <property type="match status" value="1"/>
</dbReference>
<dbReference type="EMBL" id="JADJIB010000003">
    <property type="protein sequence ID" value="MBK7273249.1"/>
    <property type="molecule type" value="Genomic_DNA"/>
</dbReference>
<dbReference type="SUPFAM" id="SSF56784">
    <property type="entry name" value="HAD-like"/>
    <property type="match status" value="1"/>
</dbReference>
<evidence type="ECO:0000313" key="2">
    <source>
        <dbReference type="Proteomes" id="UP000726105"/>
    </source>
</evidence>
<reference evidence="1 2" key="1">
    <citation type="submission" date="2020-10" db="EMBL/GenBank/DDBJ databases">
        <title>Connecting structure to function with the recovery of over 1000 high-quality activated sludge metagenome-assembled genomes encoding full-length rRNA genes using long-read sequencing.</title>
        <authorList>
            <person name="Singleton C.M."/>
            <person name="Petriglieri F."/>
            <person name="Kristensen J.M."/>
            <person name="Kirkegaard R.H."/>
            <person name="Michaelsen T.Y."/>
            <person name="Andersen M.H."/>
            <person name="Karst S.M."/>
            <person name="Dueholm M.S."/>
            <person name="Nielsen P.H."/>
            <person name="Albertsen M."/>
        </authorList>
    </citation>
    <scope>NUCLEOTIDE SEQUENCE [LARGE SCALE GENOMIC DNA]</scope>
    <source>
        <strain evidence="1">Ega_18-Q3-R5-49_MAXAC.001</strain>
    </source>
</reference>
<dbReference type="GO" id="GO:0016791">
    <property type="term" value="F:phosphatase activity"/>
    <property type="evidence" value="ECO:0007669"/>
    <property type="project" value="TreeGrafter"/>
</dbReference>
<keyword evidence="1" id="KW-0378">Hydrolase</keyword>
<protein>
    <submittedName>
        <fullName evidence="1">Cof-type HAD-IIB family hydrolase</fullName>
    </submittedName>
</protein>
<dbReference type="GO" id="GO:0000287">
    <property type="term" value="F:magnesium ion binding"/>
    <property type="evidence" value="ECO:0007669"/>
    <property type="project" value="TreeGrafter"/>
</dbReference>